<name>A0ABD6BM25_9EURY</name>
<dbReference type="RefSeq" id="WP_267645237.1">
    <property type="nucleotide sequence ID" value="NZ_JANHGR010000001.1"/>
</dbReference>
<protein>
    <submittedName>
        <fullName evidence="2">Uncharacterized protein</fullName>
    </submittedName>
</protein>
<dbReference type="Proteomes" id="UP001597139">
    <property type="component" value="Unassembled WGS sequence"/>
</dbReference>
<keyword evidence="3" id="KW-1185">Reference proteome</keyword>
<feature type="region of interest" description="Disordered" evidence="1">
    <location>
        <begin position="1"/>
        <end position="23"/>
    </location>
</feature>
<accession>A0ABD6BM25</accession>
<reference evidence="2 3" key="1">
    <citation type="journal article" date="2019" name="Int. J. Syst. Evol. Microbiol.">
        <title>The Global Catalogue of Microorganisms (GCM) 10K type strain sequencing project: providing services to taxonomists for standard genome sequencing and annotation.</title>
        <authorList>
            <consortium name="The Broad Institute Genomics Platform"/>
            <consortium name="The Broad Institute Genome Sequencing Center for Infectious Disease"/>
            <person name="Wu L."/>
            <person name="Ma J."/>
        </authorList>
    </citation>
    <scope>NUCLEOTIDE SEQUENCE [LARGE SCALE GENOMIC DNA]</scope>
    <source>
        <strain evidence="2 3">CGMCC 1.12859</strain>
    </source>
</reference>
<organism evidence="2 3">
    <name type="scientific">Halolamina litorea</name>
    <dbReference type="NCBI Taxonomy" id="1515593"/>
    <lineage>
        <taxon>Archaea</taxon>
        <taxon>Methanobacteriati</taxon>
        <taxon>Methanobacteriota</taxon>
        <taxon>Stenosarchaea group</taxon>
        <taxon>Halobacteria</taxon>
        <taxon>Halobacteriales</taxon>
        <taxon>Haloferacaceae</taxon>
    </lineage>
</organism>
<evidence type="ECO:0000313" key="3">
    <source>
        <dbReference type="Proteomes" id="UP001597139"/>
    </source>
</evidence>
<dbReference type="EMBL" id="JBHUCZ010000001">
    <property type="protein sequence ID" value="MFD1565996.1"/>
    <property type="molecule type" value="Genomic_DNA"/>
</dbReference>
<evidence type="ECO:0000256" key="1">
    <source>
        <dbReference type="SAM" id="MobiDB-lite"/>
    </source>
</evidence>
<proteinExistence type="predicted"/>
<dbReference type="AlphaFoldDB" id="A0ABD6BM25"/>
<gene>
    <name evidence="2" type="ORF">ACFSAU_00670</name>
</gene>
<evidence type="ECO:0000313" key="2">
    <source>
        <dbReference type="EMBL" id="MFD1565996.1"/>
    </source>
</evidence>
<sequence>MAGSSPSVHGPEDIPEAPDGWIGGDLVNTGGNLFARMWIHPEKELRVGYAVDDPDSVGVERVRLEGEDQSNPLSWVHVDNLEGETCDGEQDCLETAIRTMSASDLDCR</sequence>
<comment type="caution">
    <text evidence="2">The sequence shown here is derived from an EMBL/GenBank/DDBJ whole genome shotgun (WGS) entry which is preliminary data.</text>
</comment>